<name>A0AAN6NIA4_9PEZI</name>
<dbReference type="AlphaFoldDB" id="A0AAN6NIA4"/>
<organism evidence="2 3">
    <name type="scientific">Diplogelasinospora grovesii</name>
    <dbReference type="NCBI Taxonomy" id="303347"/>
    <lineage>
        <taxon>Eukaryota</taxon>
        <taxon>Fungi</taxon>
        <taxon>Dikarya</taxon>
        <taxon>Ascomycota</taxon>
        <taxon>Pezizomycotina</taxon>
        <taxon>Sordariomycetes</taxon>
        <taxon>Sordariomycetidae</taxon>
        <taxon>Sordariales</taxon>
        <taxon>Diplogelasinosporaceae</taxon>
        <taxon>Diplogelasinospora</taxon>
    </lineage>
</organism>
<dbReference type="SUPFAM" id="SSF53474">
    <property type="entry name" value="alpha/beta-Hydrolases"/>
    <property type="match status" value="1"/>
</dbReference>
<dbReference type="GO" id="GO:0016787">
    <property type="term" value="F:hydrolase activity"/>
    <property type="evidence" value="ECO:0007669"/>
    <property type="project" value="UniProtKB-KW"/>
</dbReference>
<dbReference type="Gene3D" id="3.40.50.1820">
    <property type="entry name" value="alpha/beta hydrolase"/>
    <property type="match status" value="1"/>
</dbReference>
<dbReference type="Proteomes" id="UP001303473">
    <property type="component" value="Unassembled WGS sequence"/>
</dbReference>
<evidence type="ECO:0000256" key="1">
    <source>
        <dbReference type="SAM" id="Phobius"/>
    </source>
</evidence>
<dbReference type="PANTHER" id="PTHR45763:SF46">
    <property type="entry name" value="AB HYDROLASE-1 DOMAIN-CONTAINING PROTEIN"/>
    <property type="match status" value="1"/>
</dbReference>
<keyword evidence="1" id="KW-1133">Transmembrane helix</keyword>
<evidence type="ECO:0000313" key="3">
    <source>
        <dbReference type="Proteomes" id="UP001303473"/>
    </source>
</evidence>
<accession>A0AAN6NIA4</accession>
<reference evidence="3" key="1">
    <citation type="journal article" date="2023" name="Mol. Phylogenet. Evol.">
        <title>Genome-scale phylogeny and comparative genomics of the fungal order Sordariales.</title>
        <authorList>
            <person name="Hensen N."/>
            <person name="Bonometti L."/>
            <person name="Westerberg I."/>
            <person name="Brannstrom I.O."/>
            <person name="Guillou S."/>
            <person name="Cros-Aarteil S."/>
            <person name="Calhoun S."/>
            <person name="Haridas S."/>
            <person name="Kuo A."/>
            <person name="Mondo S."/>
            <person name="Pangilinan J."/>
            <person name="Riley R."/>
            <person name="LaButti K."/>
            <person name="Andreopoulos B."/>
            <person name="Lipzen A."/>
            <person name="Chen C."/>
            <person name="Yan M."/>
            <person name="Daum C."/>
            <person name="Ng V."/>
            <person name="Clum A."/>
            <person name="Steindorff A."/>
            <person name="Ohm R.A."/>
            <person name="Martin F."/>
            <person name="Silar P."/>
            <person name="Natvig D.O."/>
            <person name="Lalanne C."/>
            <person name="Gautier V."/>
            <person name="Ament-Velasquez S.L."/>
            <person name="Kruys A."/>
            <person name="Hutchinson M.I."/>
            <person name="Powell A.J."/>
            <person name="Barry K."/>
            <person name="Miller A.N."/>
            <person name="Grigoriev I.V."/>
            <person name="Debuchy R."/>
            <person name="Gladieux P."/>
            <person name="Hiltunen Thoren M."/>
            <person name="Johannesson H."/>
        </authorList>
    </citation>
    <scope>NUCLEOTIDE SEQUENCE [LARGE SCALE GENOMIC DNA]</scope>
    <source>
        <strain evidence="3">CBS 340.73</strain>
    </source>
</reference>
<proteinExistence type="predicted"/>
<keyword evidence="2" id="KW-0378">Hydrolase</keyword>
<dbReference type="PANTHER" id="PTHR45763">
    <property type="entry name" value="HYDROLASE, ALPHA/BETA FOLD FAMILY PROTEIN, EXPRESSED-RELATED"/>
    <property type="match status" value="1"/>
</dbReference>
<keyword evidence="1" id="KW-0472">Membrane</keyword>
<protein>
    <submittedName>
        <fullName evidence="2">Alpha/Beta hydrolase protein</fullName>
    </submittedName>
</protein>
<comment type="caution">
    <text evidence="2">The sequence shown here is derived from an EMBL/GenBank/DDBJ whole genome shotgun (WGS) entry which is preliminary data.</text>
</comment>
<keyword evidence="3" id="KW-1185">Reference proteome</keyword>
<dbReference type="InterPro" id="IPR029058">
    <property type="entry name" value="AB_hydrolase_fold"/>
</dbReference>
<feature type="transmembrane region" description="Helical" evidence="1">
    <location>
        <begin position="164"/>
        <end position="184"/>
    </location>
</feature>
<gene>
    <name evidence="2" type="ORF">QBC46DRAFT_4115</name>
</gene>
<evidence type="ECO:0000313" key="2">
    <source>
        <dbReference type="EMBL" id="KAK3946330.1"/>
    </source>
</evidence>
<sequence length="315" mass="34419">MSHQSDMTAPRAIGLPDARTLSYAEYGGPAGAPILFFHGFPASHKEAALWHEAAVRHSARLIAPDRPGIGLSSYHSGRRFLHWPSDVAHLTRQLRIDACHILATAGGSPYALACLHEFRRDSSAGEEPSTNLTVRIKGTAIVSGIYPLSLPGPGPSGIQLSTRIALWIVGHIWFLIVPLLEWFMGTPARQNPQLFMSRMMREAESRPIVDKMCLADKAYGSGFIESTKHVFARDARGAAYEAGLMGRPWGFELDDIDAGGVSIWQGGFDAACPVAMARRAHGHLKGSILKVFEYEGHLSLPARRQDEILKAMIYG</sequence>
<dbReference type="EMBL" id="MU853752">
    <property type="protein sequence ID" value="KAK3946330.1"/>
    <property type="molecule type" value="Genomic_DNA"/>
</dbReference>
<keyword evidence="1" id="KW-0812">Transmembrane</keyword>